<dbReference type="InterPro" id="IPR045312">
    <property type="entry name" value="PCBER-like"/>
</dbReference>
<sequence length="300" mass="32728">MSLNNILIIGAGGNLGPCILSALDKDPHFSVSVLSRQSSTSVFPPHIKVHRITDDYPEDKLLEVFHGQDAVISTIATANTTQQLALIDAAVKAGVKHFVPSEFGTDTRNEKGLAIFSQRFQAKVDVVKYLKTREKDGLTWSAFVTGPFFDLAIQKGFMGYNFKEQKAVIFNDGKGRWSTTTLSSIGLAVKNALLIPEKTANRYLFINSFTVSQSQVLASLEQLTGSKWDVARVVAEELKAMGLAKISKGDLSGAILLTRYIVTTEGHGGDFALHEETANELLSLPKEDLDEALSAIVKRE</sequence>
<dbReference type="GO" id="GO:0016491">
    <property type="term" value="F:oxidoreductase activity"/>
    <property type="evidence" value="ECO:0007669"/>
    <property type="project" value="UniProtKB-KW"/>
</dbReference>
<dbReference type="PANTHER" id="PTHR47706">
    <property type="entry name" value="NMRA-LIKE FAMILY PROTEIN"/>
    <property type="match status" value="1"/>
</dbReference>
<dbReference type="OrthoDB" id="9974981at2759"/>
<dbReference type="SUPFAM" id="SSF51735">
    <property type="entry name" value="NAD(P)-binding Rossmann-fold domains"/>
    <property type="match status" value="1"/>
</dbReference>
<dbReference type="EMBL" id="KZ825932">
    <property type="protein sequence ID" value="PYH91860.1"/>
    <property type="molecule type" value="Genomic_DNA"/>
</dbReference>
<dbReference type="CDD" id="cd05259">
    <property type="entry name" value="PCBER_SDR_a"/>
    <property type="match status" value="1"/>
</dbReference>
<dbReference type="PANTHER" id="PTHR47706:SF9">
    <property type="entry name" value="NMRA-LIKE DOMAIN-CONTAINING PROTEIN-RELATED"/>
    <property type="match status" value="1"/>
</dbReference>
<evidence type="ECO:0000259" key="3">
    <source>
        <dbReference type="Pfam" id="PF05368"/>
    </source>
</evidence>
<keyword evidence="5" id="KW-1185">Reference proteome</keyword>
<gene>
    <name evidence="4" type="ORF">BO71DRAFT_401029</name>
</gene>
<dbReference type="AlphaFoldDB" id="A0A319D3J4"/>
<evidence type="ECO:0000313" key="5">
    <source>
        <dbReference type="Proteomes" id="UP000247810"/>
    </source>
</evidence>
<dbReference type="Gene3D" id="3.90.25.10">
    <property type="entry name" value="UDP-galactose 4-epimerase, domain 1"/>
    <property type="match status" value="1"/>
</dbReference>
<proteinExistence type="predicted"/>
<dbReference type="Proteomes" id="UP000247810">
    <property type="component" value="Unassembled WGS sequence"/>
</dbReference>
<evidence type="ECO:0000256" key="2">
    <source>
        <dbReference type="ARBA" id="ARBA00023002"/>
    </source>
</evidence>
<evidence type="ECO:0000256" key="1">
    <source>
        <dbReference type="ARBA" id="ARBA00022857"/>
    </source>
</evidence>
<keyword evidence="1" id="KW-0521">NADP</keyword>
<dbReference type="VEuPathDB" id="FungiDB:BO71DRAFT_401029"/>
<evidence type="ECO:0000313" key="4">
    <source>
        <dbReference type="EMBL" id="PYH91860.1"/>
    </source>
</evidence>
<reference evidence="4 5" key="1">
    <citation type="submission" date="2018-02" db="EMBL/GenBank/DDBJ databases">
        <title>The genomes of Aspergillus section Nigri reveals drivers in fungal speciation.</title>
        <authorList>
            <consortium name="DOE Joint Genome Institute"/>
            <person name="Vesth T.C."/>
            <person name="Nybo J."/>
            <person name="Theobald S."/>
            <person name="Brandl J."/>
            <person name="Frisvad J.C."/>
            <person name="Nielsen K.F."/>
            <person name="Lyhne E.K."/>
            <person name="Kogle M.E."/>
            <person name="Kuo A."/>
            <person name="Riley R."/>
            <person name="Clum A."/>
            <person name="Nolan M."/>
            <person name="Lipzen A."/>
            <person name="Salamov A."/>
            <person name="Henrissat B."/>
            <person name="Wiebenga A."/>
            <person name="De vries R.P."/>
            <person name="Grigoriev I.V."/>
            <person name="Mortensen U.H."/>
            <person name="Andersen M.R."/>
            <person name="Baker S.E."/>
        </authorList>
    </citation>
    <scope>NUCLEOTIDE SEQUENCE [LARGE SCALE GENOMIC DNA]</scope>
    <source>
        <strain evidence="4 5">CBS 707.79</strain>
    </source>
</reference>
<dbReference type="Gene3D" id="3.40.50.720">
    <property type="entry name" value="NAD(P)-binding Rossmann-like Domain"/>
    <property type="match status" value="1"/>
</dbReference>
<accession>A0A319D3J4</accession>
<feature type="domain" description="NmrA-like" evidence="3">
    <location>
        <begin position="5"/>
        <end position="238"/>
    </location>
</feature>
<dbReference type="STRING" id="1448320.A0A319D3J4"/>
<dbReference type="Pfam" id="PF05368">
    <property type="entry name" value="NmrA"/>
    <property type="match status" value="1"/>
</dbReference>
<keyword evidence="2" id="KW-0560">Oxidoreductase</keyword>
<dbReference type="InterPro" id="IPR051609">
    <property type="entry name" value="NmrA/Isoflavone_reductase-like"/>
</dbReference>
<protein>
    <submittedName>
        <fullName evidence="4">Isoflavone reductase family protein-like protein</fullName>
    </submittedName>
</protein>
<organism evidence="4 5">
    <name type="scientific">Aspergillus ellipticus CBS 707.79</name>
    <dbReference type="NCBI Taxonomy" id="1448320"/>
    <lineage>
        <taxon>Eukaryota</taxon>
        <taxon>Fungi</taxon>
        <taxon>Dikarya</taxon>
        <taxon>Ascomycota</taxon>
        <taxon>Pezizomycotina</taxon>
        <taxon>Eurotiomycetes</taxon>
        <taxon>Eurotiomycetidae</taxon>
        <taxon>Eurotiales</taxon>
        <taxon>Aspergillaceae</taxon>
        <taxon>Aspergillus</taxon>
        <taxon>Aspergillus subgen. Circumdati</taxon>
    </lineage>
</organism>
<dbReference type="InterPro" id="IPR036291">
    <property type="entry name" value="NAD(P)-bd_dom_sf"/>
</dbReference>
<dbReference type="InterPro" id="IPR008030">
    <property type="entry name" value="NmrA-like"/>
</dbReference>
<name>A0A319D3J4_9EURO</name>